<organism evidence="2">
    <name type="scientific">Tanacetum cinerariifolium</name>
    <name type="common">Dalmatian daisy</name>
    <name type="synonym">Chrysanthemum cinerariifolium</name>
    <dbReference type="NCBI Taxonomy" id="118510"/>
    <lineage>
        <taxon>Eukaryota</taxon>
        <taxon>Viridiplantae</taxon>
        <taxon>Streptophyta</taxon>
        <taxon>Embryophyta</taxon>
        <taxon>Tracheophyta</taxon>
        <taxon>Spermatophyta</taxon>
        <taxon>Magnoliopsida</taxon>
        <taxon>eudicotyledons</taxon>
        <taxon>Gunneridae</taxon>
        <taxon>Pentapetalae</taxon>
        <taxon>asterids</taxon>
        <taxon>campanulids</taxon>
        <taxon>Asterales</taxon>
        <taxon>Asteraceae</taxon>
        <taxon>Asteroideae</taxon>
        <taxon>Anthemideae</taxon>
        <taxon>Anthemidinae</taxon>
        <taxon>Tanacetum</taxon>
    </lineage>
</organism>
<feature type="compositionally biased region" description="Polar residues" evidence="1">
    <location>
        <begin position="100"/>
        <end position="114"/>
    </location>
</feature>
<dbReference type="EMBL" id="BKCJ010001153">
    <property type="protein sequence ID" value="GEU39279.1"/>
    <property type="molecule type" value="Genomic_DNA"/>
</dbReference>
<feature type="compositionally biased region" description="Polar residues" evidence="1">
    <location>
        <begin position="515"/>
        <end position="527"/>
    </location>
</feature>
<feature type="compositionally biased region" description="Polar residues" evidence="1">
    <location>
        <begin position="325"/>
        <end position="348"/>
    </location>
</feature>
<feature type="region of interest" description="Disordered" evidence="1">
    <location>
        <begin position="321"/>
        <end position="380"/>
    </location>
</feature>
<feature type="compositionally biased region" description="Low complexity" evidence="1">
    <location>
        <begin position="539"/>
        <end position="548"/>
    </location>
</feature>
<evidence type="ECO:0000256" key="1">
    <source>
        <dbReference type="SAM" id="MobiDB-lite"/>
    </source>
</evidence>
<accession>A0A6L2JRG7</accession>
<feature type="region of interest" description="Disordered" evidence="1">
    <location>
        <begin position="170"/>
        <end position="257"/>
    </location>
</feature>
<feature type="region of interest" description="Disordered" evidence="1">
    <location>
        <begin position="14"/>
        <end position="135"/>
    </location>
</feature>
<feature type="compositionally biased region" description="Low complexity" evidence="1">
    <location>
        <begin position="486"/>
        <end position="513"/>
    </location>
</feature>
<feature type="region of interest" description="Disordered" evidence="1">
    <location>
        <begin position="404"/>
        <end position="527"/>
    </location>
</feature>
<feature type="region of interest" description="Disordered" evidence="1">
    <location>
        <begin position="635"/>
        <end position="670"/>
    </location>
</feature>
<reference evidence="2" key="1">
    <citation type="journal article" date="2019" name="Sci. Rep.">
        <title>Draft genome of Tanacetum cinerariifolium, the natural source of mosquito coil.</title>
        <authorList>
            <person name="Yamashiro T."/>
            <person name="Shiraishi A."/>
            <person name="Satake H."/>
            <person name="Nakayama K."/>
        </authorList>
    </citation>
    <scope>NUCLEOTIDE SEQUENCE</scope>
</reference>
<proteinExistence type="predicted"/>
<name>A0A6L2JRG7_TANCI</name>
<protein>
    <submittedName>
        <fullName evidence="2">Uncharacterized protein</fullName>
    </submittedName>
</protein>
<evidence type="ECO:0000313" key="2">
    <source>
        <dbReference type="EMBL" id="GEU39279.1"/>
    </source>
</evidence>
<feature type="compositionally biased region" description="Low complexity" evidence="1">
    <location>
        <begin position="37"/>
        <end position="52"/>
    </location>
</feature>
<comment type="caution">
    <text evidence="2">The sequence shown here is derived from an EMBL/GenBank/DDBJ whole genome shotgun (WGS) entry which is preliminary data.</text>
</comment>
<feature type="compositionally biased region" description="Low complexity" evidence="1">
    <location>
        <begin position="349"/>
        <end position="361"/>
    </location>
</feature>
<feature type="compositionally biased region" description="Low complexity" evidence="1">
    <location>
        <begin position="465"/>
        <end position="479"/>
    </location>
</feature>
<dbReference type="AlphaFoldDB" id="A0A6L2JRG7"/>
<feature type="compositionally biased region" description="Basic and acidic residues" evidence="1">
    <location>
        <begin position="414"/>
        <end position="437"/>
    </location>
</feature>
<feature type="compositionally biased region" description="Pro residues" evidence="1">
    <location>
        <begin position="453"/>
        <end position="464"/>
    </location>
</feature>
<gene>
    <name evidence="2" type="ORF">Tci_011257</name>
</gene>
<sequence>MWRSINNIWMINMASQRKEEQQSLKATKGTKTKAAKATKPAGDKASTLTSTQPPKPKPAPTQPSKVVPEKKRKLVKETPDEPSPAKRSKGGLVGKIRKPSSPTQNELRTSSTGDNWEPDSGRIQPLPDVQEKGKKKVINEQAAHDLLTLLTPKNKSPIDQFIFQRRTPRLTQASGHVESPSLDAELALTDSETEFDNVASKIDIGDQDEGQAGPNPGDHDEGQAGPNPGVQDEGQAGSNPSDAAESQPQSKFIKLLTQMFRRTSPSEDPVILEEPASSTRTLSSLQNLEKELSFTHQFFVEKQQKEGKTNAEAEVQSMVSVPIHQDTSSVPPMTTPDLTTSQYGSPLPTSTATTSAVITTTIPPPPPQPQQSTADPTLVKRIDELEQHMANLLQYNLALKERLDNMGPGHHKKYDAPEKSLERDYSDQLLSDPEKACQKKRKRRDLPRTLSGSPPPQPPSPPPAGASGAPGTSRASSQLPLPPPSSTGTSESTQQQCSEAPSSSKSAASAPKSMAWTTSDTQYESTGVSGTRVISYGQALSSSKSAASTPQSMGWTTSDTRYESASISKTQELSHTESLIQDDSIPNEHVHLSDDEDSGNDHLPKVDSRKDYVENKWATALVSAYETPFENSLLAKTRDAGPNPGVQDEGQAGSNPGDAAESQPQSSHVVHAGPNLEHMDLEATNALTQQNLEQMDEEFTTTAYPNVQENLKLPYEDQVILEEPASSTGTLTSLQNLEEELSFTYQFFMKKQ</sequence>
<feature type="compositionally biased region" description="Basic and acidic residues" evidence="1">
    <location>
        <begin position="586"/>
        <end position="610"/>
    </location>
</feature>
<feature type="compositionally biased region" description="Polar residues" evidence="1">
    <location>
        <begin position="236"/>
        <end position="250"/>
    </location>
</feature>
<feature type="compositionally biased region" description="Polar residues" evidence="1">
    <location>
        <begin position="549"/>
        <end position="581"/>
    </location>
</feature>
<feature type="region of interest" description="Disordered" evidence="1">
    <location>
        <begin position="539"/>
        <end position="610"/>
    </location>
</feature>